<dbReference type="Pfam" id="PF22936">
    <property type="entry name" value="Pol_BBD"/>
    <property type="match status" value="1"/>
</dbReference>
<dbReference type="InterPro" id="IPR001584">
    <property type="entry name" value="Integrase_cat-core"/>
</dbReference>
<evidence type="ECO:0000256" key="3">
    <source>
        <dbReference type="ARBA" id="ARBA00022801"/>
    </source>
</evidence>
<accession>A0A8T2FX51</accession>
<keyword evidence="2" id="KW-0479">Metal-binding</keyword>
<dbReference type="CDD" id="cd00121">
    <property type="entry name" value="MATH"/>
    <property type="match status" value="2"/>
</dbReference>
<evidence type="ECO:0000313" key="6">
    <source>
        <dbReference type="EMBL" id="KAG7640915.1"/>
    </source>
</evidence>
<dbReference type="GO" id="GO:0008233">
    <property type="term" value="F:peptidase activity"/>
    <property type="evidence" value="ECO:0007669"/>
    <property type="project" value="UniProtKB-KW"/>
</dbReference>
<keyword evidence="3" id="KW-0378">Hydrolase</keyword>
<dbReference type="CDD" id="cd09272">
    <property type="entry name" value="RNase_HI_RT_Ty1"/>
    <property type="match status" value="1"/>
</dbReference>
<keyword evidence="7" id="KW-1185">Reference proteome</keyword>
<dbReference type="AlphaFoldDB" id="A0A8T2FX51"/>
<dbReference type="PROSITE" id="PS50994">
    <property type="entry name" value="INTEGRASE"/>
    <property type="match status" value="1"/>
</dbReference>
<evidence type="ECO:0000256" key="2">
    <source>
        <dbReference type="ARBA" id="ARBA00022723"/>
    </source>
</evidence>
<dbReference type="PANTHER" id="PTHR42648:SF28">
    <property type="entry name" value="TRANSPOSON-ENCODED PROTEIN WITH RIBONUCLEASE H-LIKE AND RETROVIRUS ZINC FINGER-LIKE DOMAINS"/>
    <property type="match status" value="1"/>
</dbReference>
<dbReference type="PROSITE" id="PS50144">
    <property type="entry name" value="MATH"/>
    <property type="match status" value="1"/>
</dbReference>
<keyword evidence="6" id="KW-0695">RNA-directed DNA polymerase</keyword>
<dbReference type="Pfam" id="PF14223">
    <property type="entry name" value="Retrotran_gag_2"/>
    <property type="match status" value="1"/>
</dbReference>
<dbReference type="OrthoDB" id="418757at2759"/>
<gene>
    <name evidence="6" type="ORF">ISN44_As02g009570</name>
</gene>
<dbReference type="GO" id="GO:0046872">
    <property type="term" value="F:metal ion binding"/>
    <property type="evidence" value="ECO:0007669"/>
    <property type="project" value="UniProtKB-KW"/>
</dbReference>
<dbReference type="GO" id="GO:0006508">
    <property type="term" value="P:proteolysis"/>
    <property type="evidence" value="ECO:0007669"/>
    <property type="project" value="UniProtKB-KW"/>
</dbReference>
<keyword evidence="6" id="KW-0548">Nucleotidyltransferase</keyword>
<feature type="domain" description="Integrase catalytic" evidence="5">
    <location>
        <begin position="336"/>
        <end position="512"/>
    </location>
</feature>
<dbReference type="PANTHER" id="PTHR42648">
    <property type="entry name" value="TRANSPOSASE, PUTATIVE-RELATED"/>
    <property type="match status" value="1"/>
</dbReference>
<dbReference type="Pfam" id="PF00665">
    <property type="entry name" value="rve"/>
    <property type="match status" value="1"/>
</dbReference>
<keyword evidence="1" id="KW-0645">Protease</keyword>
<sequence>MSSNARVEVDRFDGTGDFSLWKVRMLAHYGVLGLKSILNDEQLLRDPPVIEEEATVAGRDYHVGYFELPPNVDPVKFEKSEKAKDLIVLNVGNQVLRKIKNCETAAAMWSTLNRLYMETSLPNRIYLQLKFYTYKMTDSRSIDGNVDDFLKLVTDLNNIGVDVTKEVQAILLLSSLYDRSANIATEPKQPLVLTASPQDTKEEWVMDSGCSFHITLDKDSLFDLQEFDGGKVLMGNMTHSEVKGIGKDFVVTFYKDGQKVISGKYQDGLYYLEGKVVKGEVAVARPDIDMTSLWHSRLGHMSLKNMNVLVKEGYLSGKEVDKLEFCESCVLGKSHKQSFPIAKHTTKGILDYIHSDLSGSPSTPESLGGCRYFVSFIDDFLKKVWVYFLKTKEEAYHKFREWKQAVENQTGKKIKYLRTDNGLEFCNTQFDNLCKEAGIKRHRTCTYTPQQNGVSERMNKTIMDIVRSMLAETGMSQEFWVEATSTAVYLINRTPNSFISFKLPEEVWTGTRPDLSHLRRFGCSAYVHVTQDKTSPRAVKGVFMGYPCGIKGYRVWLPKEGKCTTSRNVVFNETELYKDTLSSADGRKEEAEKEYKKLKKAGKECPSAMIFSEVLQLATVIWMTHLLKSLDDYLLARDRKRRSNIRPPSRFEDENFVAYALATTEDLEEEEPKSYEEALKSSKRKQWENAMKDEMDSHKKSHTWDLIEKPKKQKLIGCKWILKLKLGIPGVEKQRYKARLVAKGFSHQEGTDYNEVFSPVVKHVSIRLMLSLVVNMDYELEQMDVKTAFLHGNLEERILMSQPEGFIQEGNENKVCLSRKSLYGLKQSPRLWNQRFDAFMKDQKFERSCYDPCVCMRDTQTDKAIYLLLYVDDMLIASGNMAIIQELKNKLNSRLVITPTVAHFKLRSSSEEEKKTEVVHMERIPYANVVGSLMYAMVGSRLDLAFVVGFISRFMSSPGREHWSAVKWVLRYLKGAYTQNLIFKKDSKFCIEGFSDSDYATDLDRRRSVTGYVFKVGGNTISWKSSLQSVVALSTTEAEYMALIEALKEAIWLKGDSTIVNNWREHPPSSYSLKINKLSQLTFDKYESHRFLSGGYNWRLVIYPKGNEKDKGNVEVKRFNALRTVWGLSQVLSLETFNDPENGYTFEGEQCEFGVDVMVASPITKWEVVSFDEKLDILKFSWSVKDFSVLKEEFYVSESFSMGGRLWDLQIETLTVDENIYVIAHLRVLDPLGNWFREPNKGWGYLEFLSLSKLRKSYLDLEDTFFPLNL</sequence>
<feature type="domain" description="MATH" evidence="4">
    <location>
        <begin position="1068"/>
        <end position="1270"/>
    </location>
</feature>
<dbReference type="InterPro" id="IPR025724">
    <property type="entry name" value="GAG-pre-integrase_dom"/>
</dbReference>
<dbReference type="GO" id="GO:0003964">
    <property type="term" value="F:RNA-directed DNA polymerase activity"/>
    <property type="evidence" value="ECO:0007669"/>
    <property type="project" value="UniProtKB-KW"/>
</dbReference>
<evidence type="ECO:0000313" key="7">
    <source>
        <dbReference type="Proteomes" id="UP000694251"/>
    </source>
</evidence>
<name>A0A8T2FX51_ARASU</name>
<protein>
    <submittedName>
        <fullName evidence="6">Reverse transcriptase RNA-dependent DNA polymerase</fullName>
    </submittedName>
</protein>
<evidence type="ECO:0000259" key="5">
    <source>
        <dbReference type="PROSITE" id="PS50994"/>
    </source>
</evidence>
<dbReference type="Pfam" id="PF13976">
    <property type="entry name" value="gag_pre-integrs"/>
    <property type="match status" value="1"/>
</dbReference>
<dbReference type="InterPro" id="IPR054722">
    <property type="entry name" value="PolX-like_BBD"/>
</dbReference>
<proteinExistence type="predicted"/>
<keyword evidence="6" id="KW-0808">Transferase</keyword>
<evidence type="ECO:0000259" key="4">
    <source>
        <dbReference type="PROSITE" id="PS50144"/>
    </source>
</evidence>
<dbReference type="InterPro" id="IPR057670">
    <property type="entry name" value="SH3_retrovirus"/>
</dbReference>
<dbReference type="Pfam" id="PF07727">
    <property type="entry name" value="RVT_2"/>
    <property type="match status" value="1"/>
</dbReference>
<reference evidence="6 7" key="1">
    <citation type="submission" date="2020-12" db="EMBL/GenBank/DDBJ databases">
        <title>Concerted genomic and epigenomic changes stabilize Arabidopsis allopolyploids.</title>
        <authorList>
            <person name="Chen Z."/>
        </authorList>
    </citation>
    <scope>NUCLEOTIDE SEQUENCE [LARGE SCALE GENOMIC DNA]</scope>
    <source>
        <strain evidence="6">As9502</strain>
        <tissue evidence="6">Leaf</tissue>
    </source>
</reference>
<dbReference type="Proteomes" id="UP000694251">
    <property type="component" value="Chromosome 2"/>
</dbReference>
<dbReference type="GO" id="GO:0015074">
    <property type="term" value="P:DNA integration"/>
    <property type="evidence" value="ECO:0007669"/>
    <property type="project" value="InterPro"/>
</dbReference>
<organism evidence="6 7">
    <name type="scientific">Arabidopsis suecica</name>
    <name type="common">Swedish thale-cress</name>
    <name type="synonym">Cardaminopsis suecica</name>
    <dbReference type="NCBI Taxonomy" id="45249"/>
    <lineage>
        <taxon>Eukaryota</taxon>
        <taxon>Viridiplantae</taxon>
        <taxon>Streptophyta</taxon>
        <taxon>Embryophyta</taxon>
        <taxon>Tracheophyta</taxon>
        <taxon>Spermatophyta</taxon>
        <taxon>Magnoliopsida</taxon>
        <taxon>eudicotyledons</taxon>
        <taxon>Gunneridae</taxon>
        <taxon>Pentapetalae</taxon>
        <taxon>rosids</taxon>
        <taxon>malvids</taxon>
        <taxon>Brassicales</taxon>
        <taxon>Brassicaceae</taxon>
        <taxon>Camelineae</taxon>
        <taxon>Arabidopsis</taxon>
    </lineage>
</organism>
<evidence type="ECO:0000256" key="1">
    <source>
        <dbReference type="ARBA" id="ARBA00022670"/>
    </source>
</evidence>
<dbReference type="Pfam" id="PF25597">
    <property type="entry name" value="SH3_retrovirus"/>
    <property type="match status" value="1"/>
</dbReference>
<comment type="caution">
    <text evidence="6">The sequence shown here is derived from an EMBL/GenBank/DDBJ whole genome shotgun (WGS) entry which is preliminary data.</text>
</comment>
<dbReference type="InterPro" id="IPR013103">
    <property type="entry name" value="RVT_2"/>
</dbReference>
<dbReference type="InterPro" id="IPR002083">
    <property type="entry name" value="MATH/TRAF_dom"/>
</dbReference>
<dbReference type="EMBL" id="JAEFBJ010000002">
    <property type="protein sequence ID" value="KAG7640915.1"/>
    <property type="molecule type" value="Genomic_DNA"/>
</dbReference>
<dbReference type="InterPro" id="IPR039537">
    <property type="entry name" value="Retrotran_Ty1/copia-like"/>
</dbReference>